<reference evidence="2" key="1">
    <citation type="submission" date="2021-02" db="EMBL/GenBank/DDBJ databases">
        <title>Genome sequence Cadophora malorum strain M34.</title>
        <authorList>
            <person name="Stefanovic E."/>
            <person name="Vu D."/>
            <person name="Scully C."/>
            <person name="Dijksterhuis J."/>
            <person name="Roader J."/>
            <person name="Houbraken J."/>
        </authorList>
    </citation>
    <scope>NUCLEOTIDE SEQUENCE</scope>
    <source>
        <strain evidence="2">M34</strain>
    </source>
</reference>
<keyword evidence="3" id="KW-1185">Reference proteome</keyword>
<name>A0A8H7W4V9_9HELO</name>
<sequence>MATDTSQGHVPAPTATVLPLDVLVMDASQGHVRLGSTATDTSLDELVAAQGHIHLGSMATDTSLDELVALSGHIHLGPTLTELSLNPLVTNTSQGHGCPGSTAANFSLNELGTDTSQGHVRPGSTASDSSLDEPTTRDFKRWKDSWDEKMLLIDVLGRAARADRESEVDRLGNLMSHHSMVDAAWIDYEGIWDRISELMDAYGTEFKWTPERVEYAWTHGVSNMFPDIVLRQRQFSRHISTDFVYSWTAESLGQHL</sequence>
<dbReference type="OrthoDB" id="3524411at2759"/>
<dbReference type="Proteomes" id="UP000664132">
    <property type="component" value="Unassembled WGS sequence"/>
</dbReference>
<dbReference type="EMBL" id="JAFJYH010000381">
    <property type="protein sequence ID" value="KAG4412393.1"/>
    <property type="molecule type" value="Genomic_DNA"/>
</dbReference>
<gene>
    <name evidence="2" type="ORF">IFR04_014461</name>
</gene>
<organism evidence="2 3">
    <name type="scientific">Cadophora malorum</name>
    <dbReference type="NCBI Taxonomy" id="108018"/>
    <lineage>
        <taxon>Eukaryota</taxon>
        <taxon>Fungi</taxon>
        <taxon>Dikarya</taxon>
        <taxon>Ascomycota</taxon>
        <taxon>Pezizomycotina</taxon>
        <taxon>Leotiomycetes</taxon>
        <taxon>Helotiales</taxon>
        <taxon>Ploettnerulaceae</taxon>
        <taxon>Cadophora</taxon>
    </lineage>
</organism>
<dbReference type="AlphaFoldDB" id="A0A8H7W4V9"/>
<evidence type="ECO:0000313" key="2">
    <source>
        <dbReference type="EMBL" id="KAG4412393.1"/>
    </source>
</evidence>
<feature type="region of interest" description="Disordered" evidence="1">
    <location>
        <begin position="111"/>
        <end position="135"/>
    </location>
</feature>
<evidence type="ECO:0000256" key="1">
    <source>
        <dbReference type="SAM" id="MobiDB-lite"/>
    </source>
</evidence>
<proteinExistence type="predicted"/>
<comment type="caution">
    <text evidence="2">The sequence shown here is derived from an EMBL/GenBank/DDBJ whole genome shotgun (WGS) entry which is preliminary data.</text>
</comment>
<accession>A0A8H7W4V9</accession>
<feature type="compositionally biased region" description="Polar residues" evidence="1">
    <location>
        <begin position="111"/>
        <end position="133"/>
    </location>
</feature>
<evidence type="ECO:0000313" key="3">
    <source>
        <dbReference type="Proteomes" id="UP000664132"/>
    </source>
</evidence>
<protein>
    <submittedName>
        <fullName evidence="2">Uncharacterized protein</fullName>
    </submittedName>
</protein>